<protein>
    <submittedName>
        <fullName evidence="3">Sel1 repeat family protein</fullName>
    </submittedName>
</protein>
<sequence length="378" mass="40535">MKKAARWMAALLPVIVVLAALPQAQAVKISQDDVKKIAVAGTAVAAVEKMKAKAKPPAVPKTPQVDIPGASPEKPAVNKKEAKKAAREKADAAKQAADEAFGQVEAMAKAGDIQAQYILGIAYYTGRQVDTDDKAAVEWWRRASISGHPDAGAYVGLAYAEGFGGRPKNPAEAERRYLRAEQDGSALARVLLGIDGYKTNMPADKAAAVKRFRTAAQQGNPQAKDFLQKIGQKGTDTKLDFGENLDWKKEAEKTPLTELYTQAGTNAFWGRLVAQDYAAAVRWWQLAASQDYAAAQALLGTAYYTGRGVEQDEKTAIALFKTAAAQNEPLAQYMLGKAYLAGNVVQKNKELALKLFRAAGAAGIADAQQQADRLEKEG</sequence>
<dbReference type="InterPro" id="IPR006597">
    <property type="entry name" value="Sel1-like"/>
</dbReference>
<feature type="compositionally biased region" description="Basic and acidic residues" evidence="1">
    <location>
        <begin position="76"/>
        <end position="91"/>
    </location>
</feature>
<keyword evidence="4" id="KW-1185">Reference proteome</keyword>
<evidence type="ECO:0000256" key="1">
    <source>
        <dbReference type="SAM" id="MobiDB-lite"/>
    </source>
</evidence>
<feature type="region of interest" description="Disordered" evidence="1">
    <location>
        <begin position="54"/>
        <end position="91"/>
    </location>
</feature>
<comment type="caution">
    <text evidence="3">The sequence shown here is derived from an EMBL/GenBank/DDBJ whole genome shotgun (WGS) entry which is preliminary data.</text>
</comment>
<dbReference type="PANTHER" id="PTHR11102">
    <property type="entry name" value="SEL-1-LIKE PROTEIN"/>
    <property type="match status" value="1"/>
</dbReference>
<dbReference type="SMART" id="SM00671">
    <property type="entry name" value="SEL1"/>
    <property type="match status" value="6"/>
</dbReference>
<organism evidence="3 4">
    <name type="scientific">Pelosinus baikalensis</name>
    <dbReference type="NCBI Taxonomy" id="2892015"/>
    <lineage>
        <taxon>Bacteria</taxon>
        <taxon>Bacillati</taxon>
        <taxon>Bacillota</taxon>
        <taxon>Negativicutes</taxon>
        <taxon>Selenomonadales</taxon>
        <taxon>Sporomusaceae</taxon>
        <taxon>Pelosinus</taxon>
    </lineage>
</organism>
<reference evidence="3" key="1">
    <citation type="submission" date="2021-11" db="EMBL/GenBank/DDBJ databases">
        <title>Description of a new species Pelosinus isolated from the bottom sediments of Lake Baikal.</title>
        <authorList>
            <person name="Zakharyuk A."/>
        </authorList>
    </citation>
    <scope>NUCLEOTIDE SEQUENCE</scope>
    <source>
        <strain evidence="3">Bkl1</strain>
    </source>
</reference>
<evidence type="ECO:0000313" key="4">
    <source>
        <dbReference type="Proteomes" id="UP001165492"/>
    </source>
</evidence>
<keyword evidence="2" id="KW-0732">Signal</keyword>
<dbReference type="InterPro" id="IPR050767">
    <property type="entry name" value="Sel1_AlgK"/>
</dbReference>
<dbReference type="SUPFAM" id="SSF81901">
    <property type="entry name" value="HCP-like"/>
    <property type="match status" value="2"/>
</dbReference>
<dbReference type="PANTHER" id="PTHR11102:SF160">
    <property type="entry name" value="ERAD-ASSOCIATED E3 UBIQUITIN-PROTEIN LIGASE COMPONENT HRD3"/>
    <property type="match status" value="1"/>
</dbReference>
<dbReference type="RefSeq" id="WP_229533347.1">
    <property type="nucleotide sequence ID" value="NZ_JAJHJB010000001.1"/>
</dbReference>
<evidence type="ECO:0000256" key="2">
    <source>
        <dbReference type="SAM" id="SignalP"/>
    </source>
</evidence>
<feature type="signal peptide" evidence="2">
    <location>
        <begin position="1"/>
        <end position="19"/>
    </location>
</feature>
<dbReference type="InterPro" id="IPR011990">
    <property type="entry name" value="TPR-like_helical_dom_sf"/>
</dbReference>
<evidence type="ECO:0000313" key="3">
    <source>
        <dbReference type="EMBL" id="MCC5463800.1"/>
    </source>
</evidence>
<feature type="chain" id="PRO_5046583542" evidence="2">
    <location>
        <begin position="20"/>
        <end position="378"/>
    </location>
</feature>
<dbReference type="EMBL" id="JAJHJB010000001">
    <property type="protein sequence ID" value="MCC5463800.1"/>
    <property type="molecule type" value="Genomic_DNA"/>
</dbReference>
<dbReference type="Proteomes" id="UP001165492">
    <property type="component" value="Unassembled WGS sequence"/>
</dbReference>
<accession>A0ABS8HKU1</accession>
<gene>
    <name evidence="3" type="ORF">LMF89_00305</name>
</gene>
<dbReference type="Pfam" id="PF08238">
    <property type="entry name" value="Sel1"/>
    <property type="match status" value="5"/>
</dbReference>
<name>A0ABS8HKU1_9FIRM</name>
<dbReference type="Gene3D" id="1.25.40.10">
    <property type="entry name" value="Tetratricopeptide repeat domain"/>
    <property type="match status" value="2"/>
</dbReference>
<proteinExistence type="predicted"/>